<keyword evidence="2" id="KW-0732">Signal</keyword>
<comment type="similarity">
    <text evidence="1">Belongs to the UPF0065 (bug) family.</text>
</comment>
<evidence type="ECO:0000256" key="1">
    <source>
        <dbReference type="ARBA" id="ARBA00006987"/>
    </source>
</evidence>
<sequence length="322" mass="33511">MTSQFPFKLGRRAALTALVGLAFSAQAQDIIRIVVPFGAGAVQDTVARTFSNELGQELGASVIVENKAGAGGTLGTSQVAQAKPDGKTLVLAAASHNLVAHLYSKLPYHPKEDFVGVSYLGRTGYVVGVSSASGITSVRDLIERAKKAPNALNYASAGNGSASHLAAAALAAQAGVELQHIPMKSTGDATTELLAGRVELVTGATIGMLAYEKEPRIKLLAYSGKQRSRFLPNLPTVAEAGVPGYAFDSWLGLLAPKGTPDAVVQRINQAVQKVLAKPEVQQRLERVGVEAGTLPSAQFQKLLDADFVSAGQIVKAAGTQLD</sequence>
<dbReference type="Pfam" id="PF03401">
    <property type="entry name" value="TctC"/>
    <property type="match status" value="1"/>
</dbReference>
<evidence type="ECO:0000313" key="4">
    <source>
        <dbReference type="Proteomes" id="UP000020766"/>
    </source>
</evidence>
<dbReference type="SUPFAM" id="SSF53850">
    <property type="entry name" value="Periplasmic binding protein-like II"/>
    <property type="match status" value="1"/>
</dbReference>
<dbReference type="PATRIC" id="fig|1457173.3.peg.761"/>
<feature type="chain" id="PRO_5001473918" evidence="2">
    <location>
        <begin position="28"/>
        <end position="322"/>
    </location>
</feature>
<comment type="caution">
    <text evidence="3">The sequence shown here is derived from an EMBL/GenBank/DDBJ whole genome shotgun (WGS) entry which is preliminary data.</text>
</comment>
<name>A0A014MHY7_9BURK</name>
<feature type="signal peptide" evidence="2">
    <location>
        <begin position="1"/>
        <end position="27"/>
    </location>
</feature>
<dbReference type="InterPro" id="IPR005064">
    <property type="entry name" value="BUG"/>
</dbReference>
<dbReference type="Gene3D" id="3.40.190.10">
    <property type="entry name" value="Periplasmic binding protein-like II"/>
    <property type="match status" value="1"/>
</dbReference>
<organism evidence="3 4">
    <name type="scientific">Comamonas aquatica DA1877</name>
    <dbReference type="NCBI Taxonomy" id="1457173"/>
    <lineage>
        <taxon>Bacteria</taxon>
        <taxon>Pseudomonadati</taxon>
        <taxon>Pseudomonadota</taxon>
        <taxon>Betaproteobacteria</taxon>
        <taxon>Burkholderiales</taxon>
        <taxon>Comamonadaceae</taxon>
        <taxon>Comamonas</taxon>
    </lineage>
</organism>
<gene>
    <name evidence="3" type="ORF">AX13_11165</name>
</gene>
<evidence type="ECO:0000313" key="3">
    <source>
        <dbReference type="EMBL" id="EXU81356.1"/>
    </source>
</evidence>
<dbReference type="InterPro" id="IPR042100">
    <property type="entry name" value="Bug_dom1"/>
</dbReference>
<keyword evidence="3" id="KW-0675">Receptor</keyword>
<dbReference type="AlphaFoldDB" id="A0A014MHY7"/>
<accession>A0A014MHY7</accession>
<protein>
    <submittedName>
        <fullName evidence="3">Extracytoplasmic binding receptor</fullName>
    </submittedName>
</protein>
<dbReference type="EMBL" id="JBOK01000003">
    <property type="protein sequence ID" value="EXU81356.1"/>
    <property type="molecule type" value="Genomic_DNA"/>
</dbReference>
<dbReference type="PANTHER" id="PTHR42928">
    <property type="entry name" value="TRICARBOXYLATE-BINDING PROTEIN"/>
    <property type="match status" value="1"/>
</dbReference>
<dbReference type="Proteomes" id="UP000020766">
    <property type="component" value="Unassembled WGS sequence"/>
</dbReference>
<keyword evidence="4" id="KW-1185">Reference proteome</keyword>
<reference evidence="3 4" key="1">
    <citation type="submission" date="2014-01" db="EMBL/GenBank/DDBJ databases">
        <title>Interspecies Systems Biology Uncovers Metabolites Affecting C. elegans Gene Expression and Life History Traits.</title>
        <authorList>
            <person name="Watson E."/>
            <person name="Macneil L.T."/>
            <person name="Ritter A.D."/>
            <person name="Yilmaz L.S."/>
            <person name="Rosebrock A.P."/>
            <person name="Caudy A.A."/>
            <person name="Walhout A.J."/>
        </authorList>
    </citation>
    <scope>NUCLEOTIDE SEQUENCE [LARGE SCALE GENOMIC DNA]</scope>
    <source>
        <strain evidence="3 4">DA1877</strain>
    </source>
</reference>
<proteinExistence type="inferred from homology"/>
<dbReference type="Gene3D" id="3.40.190.150">
    <property type="entry name" value="Bordetella uptake gene, domain 1"/>
    <property type="match status" value="1"/>
</dbReference>
<dbReference type="PIRSF" id="PIRSF017082">
    <property type="entry name" value="YflP"/>
    <property type="match status" value="1"/>
</dbReference>
<dbReference type="PANTHER" id="PTHR42928:SF5">
    <property type="entry name" value="BLR1237 PROTEIN"/>
    <property type="match status" value="1"/>
</dbReference>
<dbReference type="RefSeq" id="WP_043379342.1">
    <property type="nucleotide sequence ID" value="NZ_JBOK01000003.1"/>
</dbReference>
<evidence type="ECO:0000256" key="2">
    <source>
        <dbReference type="SAM" id="SignalP"/>
    </source>
</evidence>